<protein>
    <recommendedName>
        <fullName evidence="2">Thiamine-monophosphate kinase</fullName>
        <shortName evidence="2">TMP kinase</shortName>
        <shortName evidence="2">Thiamine-phosphate kinase</shortName>
        <ecNumber evidence="2">2.7.4.16</ecNumber>
    </recommendedName>
</protein>
<comment type="function">
    <text evidence="2">Catalyzes the ATP-dependent phosphorylation of thiamine-monophosphate (TMP) to form thiamine-pyrophosphate (TPP), the active form of vitamin B1.</text>
</comment>
<dbReference type="NCBIfam" id="TIGR01379">
    <property type="entry name" value="thiL"/>
    <property type="match status" value="1"/>
</dbReference>
<reference evidence="6" key="1">
    <citation type="journal article" date="2019" name="Int. J. Syst. Evol. Microbiol.">
        <title>The Global Catalogue of Microorganisms (GCM) 10K type strain sequencing project: providing services to taxonomists for standard genome sequencing and annotation.</title>
        <authorList>
            <consortium name="The Broad Institute Genomics Platform"/>
            <consortium name="The Broad Institute Genome Sequencing Center for Infectious Disease"/>
            <person name="Wu L."/>
            <person name="Ma J."/>
        </authorList>
    </citation>
    <scope>NUCLEOTIDE SEQUENCE [LARGE SCALE GENOMIC DNA]</scope>
    <source>
        <strain evidence="6">CCUG 61697</strain>
    </source>
</reference>
<comment type="caution">
    <text evidence="2">Lacks conserved residue(s) required for the propagation of feature annotation.</text>
</comment>
<feature type="binding site" evidence="2">
    <location>
        <position position="230"/>
    </location>
    <ligand>
        <name>ATP</name>
        <dbReference type="ChEBI" id="CHEBI:30616"/>
    </ligand>
</feature>
<keyword evidence="2" id="KW-0479">Metal-binding</keyword>
<keyword evidence="2" id="KW-0067">ATP-binding</keyword>
<feature type="binding site" evidence="2">
    <location>
        <position position="280"/>
    </location>
    <ligand>
        <name>substrate</name>
    </ligand>
</feature>
<dbReference type="PIRSF" id="PIRSF005303">
    <property type="entry name" value="Thiam_monoph_kin"/>
    <property type="match status" value="1"/>
</dbReference>
<feature type="binding site" evidence="2">
    <location>
        <begin position="131"/>
        <end position="132"/>
    </location>
    <ligand>
        <name>ATP</name>
        <dbReference type="ChEBI" id="CHEBI:30616"/>
    </ligand>
</feature>
<feature type="domain" description="PurM-like C-terminal" evidence="4">
    <location>
        <begin position="163"/>
        <end position="318"/>
    </location>
</feature>
<feature type="binding site" evidence="2">
    <location>
        <position position="51"/>
    </location>
    <ligand>
        <name>Mg(2+)</name>
        <dbReference type="ChEBI" id="CHEBI:18420"/>
        <label>1</label>
    </ligand>
</feature>
<organism evidence="5 6">
    <name type="scientific">Methyloligella solikamskensis</name>
    <dbReference type="NCBI Taxonomy" id="1177756"/>
    <lineage>
        <taxon>Bacteria</taxon>
        <taxon>Pseudomonadati</taxon>
        <taxon>Pseudomonadota</taxon>
        <taxon>Alphaproteobacteria</taxon>
        <taxon>Hyphomicrobiales</taxon>
        <taxon>Hyphomicrobiaceae</taxon>
        <taxon>Methyloligella</taxon>
    </lineage>
</organism>
<comment type="pathway">
    <text evidence="2">Cofactor biosynthesis; thiamine diphosphate biosynthesis; thiamine diphosphate from thiamine phosphate: step 1/1.</text>
</comment>
<feature type="binding site" evidence="2">
    <location>
        <position position="59"/>
    </location>
    <ligand>
        <name>substrate</name>
    </ligand>
</feature>
<dbReference type="RefSeq" id="WP_379089100.1">
    <property type="nucleotide sequence ID" value="NZ_JBHTJO010000001.1"/>
</dbReference>
<evidence type="ECO:0000256" key="1">
    <source>
        <dbReference type="ARBA" id="ARBA00022977"/>
    </source>
</evidence>
<dbReference type="Gene3D" id="3.90.650.10">
    <property type="entry name" value="PurM-like C-terminal domain"/>
    <property type="match status" value="1"/>
</dbReference>
<keyword evidence="1 2" id="KW-0784">Thiamine biosynthesis</keyword>
<dbReference type="SUPFAM" id="SSF55326">
    <property type="entry name" value="PurM N-terminal domain-like"/>
    <property type="match status" value="1"/>
</dbReference>
<sequence length="341" mass="35752">MAPPPDRERLGEFDIIAHFFAPLATDPASLGLTDDAALLRGGSRDDLVVTTDTLIDTVHFLPGDPPEAIGHKALAVSLSDLAAKGAEPIAYLLALSLPEDDSLMQSPEWLEGLAKGLEQLQEEAGAALIGGDTTGTPGPLTLTITAIGRVPEGQAVLRSRAKPSDGLYVSGTIGDAALGLRLLRYPSLAERWGLSEDEAAYLVNRYREPHPRTTLAPALRHHANGAIDLSDGLGGDLDKLCIASGLQARVEASRVPLSEPATKACQSDPALLPALLGGGDDYEILAAIPANRSRAFEIDAERAGVRVTRIGSVDAGPPTTAVFIGADGAPMNLERRSFSHF</sequence>
<comment type="similarity">
    <text evidence="2">Belongs to the thiamine-monophosphate kinase family.</text>
</comment>
<dbReference type="SUPFAM" id="SSF56042">
    <property type="entry name" value="PurM C-terminal domain-like"/>
    <property type="match status" value="1"/>
</dbReference>
<feature type="binding site" evidence="2">
    <location>
        <position position="158"/>
    </location>
    <ligand>
        <name>ATP</name>
        <dbReference type="ChEBI" id="CHEBI:30616"/>
    </ligand>
</feature>
<dbReference type="EMBL" id="JBHTJO010000001">
    <property type="protein sequence ID" value="MFD0987331.1"/>
    <property type="molecule type" value="Genomic_DNA"/>
</dbReference>
<dbReference type="GO" id="GO:0009030">
    <property type="term" value="F:thiamine-phosphate kinase activity"/>
    <property type="evidence" value="ECO:0007669"/>
    <property type="project" value="UniProtKB-EC"/>
</dbReference>
<dbReference type="InterPro" id="IPR016188">
    <property type="entry name" value="PurM-like_N"/>
</dbReference>
<feature type="binding site" evidence="2">
    <location>
        <position position="228"/>
    </location>
    <ligand>
        <name>Mg(2+)</name>
        <dbReference type="ChEBI" id="CHEBI:18420"/>
        <label>3</label>
    </ligand>
</feature>
<feature type="binding site" evidence="2">
    <location>
        <position position="50"/>
    </location>
    <ligand>
        <name>Mg(2+)</name>
        <dbReference type="ChEBI" id="CHEBI:18420"/>
        <label>4</label>
    </ligand>
</feature>
<evidence type="ECO:0000256" key="2">
    <source>
        <dbReference type="HAMAP-Rule" id="MF_02128"/>
    </source>
</evidence>
<dbReference type="InterPro" id="IPR010918">
    <property type="entry name" value="PurM-like_C_dom"/>
</dbReference>
<feature type="binding site" evidence="2">
    <location>
        <position position="80"/>
    </location>
    <ligand>
        <name>Mg(2+)</name>
        <dbReference type="ChEBI" id="CHEBI:18420"/>
        <label>4</label>
    </ligand>
</feature>
<evidence type="ECO:0000259" key="3">
    <source>
        <dbReference type="Pfam" id="PF00586"/>
    </source>
</evidence>
<dbReference type="InterPro" id="IPR006283">
    <property type="entry name" value="ThiL-like"/>
</dbReference>
<accession>A0ABW3JAL7</accession>
<feature type="binding site" evidence="2">
    <location>
        <position position="52"/>
    </location>
    <ligand>
        <name>Mg(2+)</name>
        <dbReference type="ChEBI" id="CHEBI:18420"/>
        <label>1</label>
    </ligand>
</feature>
<name>A0ABW3JAL7_9HYPH</name>
<comment type="miscellaneous">
    <text evidence="2">Reaction mechanism of ThiL seems to utilize a direct, inline transfer of the gamma-phosphate of ATP to TMP rather than a phosphorylated enzyme intermediate.</text>
</comment>
<dbReference type="InterPro" id="IPR036676">
    <property type="entry name" value="PurM-like_C_sf"/>
</dbReference>
<proteinExistence type="inferred from homology"/>
<keyword evidence="2" id="KW-0547">Nucleotide-binding</keyword>
<dbReference type="Proteomes" id="UP001597102">
    <property type="component" value="Unassembled WGS sequence"/>
</dbReference>
<dbReference type="PANTHER" id="PTHR30270:SF0">
    <property type="entry name" value="THIAMINE-MONOPHOSPHATE KINASE"/>
    <property type="match status" value="1"/>
</dbReference>
<dbReference type="PANTHER" id="PTHR30270">
    <property type="entry name" value="THIAMINE-MONOPHOSPHATE KINASE"/>
    <property type="match status" value="1"/>
</dbReference>
<feature type="binding site" evidence="2">
    <location>
        <position position="80"/>
    </location>
    <ligand>
        <name>Mg(2+)</name>
        <dbReference type="ChEBI" id="CHEBI:18420"/>
        <label>2</label>
    </ligand>
</feature>
<keyword evidence="2 5" id="KW-0418">Kinase</keyword>
<feature type="binding site" evidence="2">
    <location>
        <position position="132"/>
    </location>
    <ligand>
        <name>Mg(2+)</name>
        <dbReference type="ChEBI" id="CHEBI:18420"/>
        <label>1</label>
    </ligand>
</feature>
<evidence type="ECO:0000313" key="6">
    <source>
        <dbReference type="Proteomes" id="UP001597102"/>
    </source>
</evidence>
<feature type="binding site" evidence="2">
    <location>
        <position position="35"/>
    </location>
    <ligand>
        <name>Mg(2+)</name>
        <dbReference type="ChEBI" id="CHEBI:18420"/>
        <label>3</label>
    </ligand>
</feature>
<dbReference type="EC" id="2.7.4.16" evidence="2"/>
<keyword evidence="2" id="KW-0460">Magnesium</keyword>
<feature type="binding site" evidence="2">
    <location>
        <position position="338"/>
    </location>
    <ligand>
        <name>substrate</name>
    </ligand>
</feature>
<dbReference type="Gene3D" id="3.30.1330.10">
    <property type="entry name" value="PurM-like, N-terminal domain"/>
    <property type="match status" value="1"/>
</dbReference>
<dbReference type="Pfam" id="PF00586">
    <property type="entry name" value="AIRS"/>
    <property type="match status" value="1"/>
</dbReference>
<feature type="binding site" evidence="2">
    <location>
        <position position="231"/>
    </location>
    <ligand>
        <name>Mg(2+)</name>
        <dbReference type="ChEBI" id="CHEBI:18420"/>
        <label>5</label>
    </ligand>
</feature>
<dbReference type="HAMAP" id="MF_02128">
    <property type="entry name" value="TMP_kinase"/>
    <property type="match status" value="1"/>
</dbReference>
<comment type="caution">
    <text evidence="5">The sequence shown here is derived from an EMBL/GenBank/DDBJ whole genome shotgun (WGS) entry which is preliminary data.</text>
</comment>
<keyword evidence="2 5" id="KW-0808">Transferase</keyword>
<feature type="binding site" evidence="2">
    <location>
        <position position="80"/>
    </location>
    <ligand>
        <name>Mg(2+)</name>
        <dbReference type="ChEBI" id="CHEBI:18420"/>
        <label>3</label>
    </ligand>
</feature>
<keyword evidence="6" id="KW-1185">Reference proteome</keyword>
<feature type="domain" description="PurM-like N-terminal" evidence="3">
    <location>
        <begin position="34"/>
        <end position="150"/>
    </location>
</feature>
<gene>
    <name evidence="2 5" type="primary">thiL</name>
    <name evidence="5" type="ORF">ACFQ2F_09515</name>
</gene>
<evidence type="ECO:0000313" key="5">
    <source>
        <dbReference type="EMBL" id="MFD0987331.1"/>
    </source>
</evidence>
<feature type="binding site" evidence="2">
    <location>
        <position position="52"/>
    </location>
    <ligand>
        <name>Mg(2+)</name>
        <dbReference type="ChEBI" id="CHEBI:18420"/>
        <label>2</label>
    </ligand>
</feature>
<dbReference type="Pfam" id="PF02769">
    <property type="entry name" value="AIRS_C"/>
    <property type="match status" value="1"/>
</dbReference>
<dbReference type="InterPro" id="IPR036921">
    <property type="entry name" value="PurM-like_N_sf"/>
</dbReference>
<evidence type="ECO:0000259" key="4">
    <source>
        <dbReference type="Pfam" id="PF02769"/>
    </source>
</evidence>
<dbReference type="CDD" id="cd02194">
    <property type="entry name" value="ThiL"/>
    <property type="match status" value="1"/>
</dbReference>
<feature type="binding site" evidence="2">
    <location>
        <position position="35"/>
    </location>
    <ligand>
        <name>Mg(2+)</name>
        <dbReference type="ChEBI" id="CHEBI:18420"/>
        <label>4</label>
    </ligand>
</feature>
<comment type="catalytic activity">
    <reaction evidence="2">
        <text>thiamine phosphate + ATP = thiamine diphosphate + ADP</text>
        <dbReference type="Rhea" id="RHEA:15913"/>
        <dbReference type="ChEBI" id="CHEBI:30616"/>
        <dbReference type="ChEBI" id="CHEBI:37575"/>
        <dbReference type="ChEBI" id="CHEBI:58937"/>
        <dbReference type="ChEBI" id="CHEBI:456216"/>
        <dbReference type="EC" id="2.7.4.16"/>
    </reaction>
</comment>